<protein>
    <submittedName>
        <fullName evidence="1">Uncharacterized protein</fullName>
    </submittedName>
</protein>
<comment type="caution">
    <text evidence="1">The sequence shown here is derived from an EMBL/GenBank/DDBJ whole genome shotgun (WGS) entry which is preliminary data.</text>
</comment>
<evidence type="ECO:0000313" key="1">
    <source>
        <dbReference type="EMBL" id="SCM04586.1"/>
    </source>
</evidence>
<dbReference type="Proteomes" id="UP000242164">
    <property type="component" value="Unassembled WGS sequence"/>
</dbReference>
<accession>A0AAX2CMI7</accession>
<proteinExistence type="predicted"/>
<gene>
    <name evidence="1" type="ORF">BCB44BAC_04000</name>
</gene>
<name>A0AAX2CMI7_9BACI</name>
<dbReference type="AlphaFoldDB" id="A0AAX2CMI7"/>
<reference evidence="1 2" key="1">
    <citation type="submission" date="2016-08" db="EMBL/GenBank/DDBJ databases">
        <authorList>
            <person name="Loux V."/>
            <person name="Rue O."/>
        </authorList>
    </citation>
    <scope>NUCLEOTIDE SEQUENCE [LARGE SCALE GENOMIC DNA]</scope>
    <source>
        <strain evidence="1 2">AFSSA_08CEB44bac</strain>
    </source>
</reference>
<dbReference type="EMBL" id="FMIK01000052">
    <property type="protein sequence ID" value="SCM04586.1"/>
    <property type="molecule type" value="Genomic_DNA"/>
</dbReference>
<evidence type="ECO:0000313" key="2">
    <source>
        <dbReference type="Proteomes" id="UP000242164"/>
    </source>
</evidence>
<organism evidence="1 2">
    <name type="scientific">Bacillus cytotoxicus</name>
    <dbReference type="NCBI Taxonomy" id="580165"/>
    <lineage>
        <taxon>Bacteria</taxon>
        <taxon>Bacillati</taxon>
        <taxon>Bacillota</taxon>
        <taxon>Bacilli</taxon>
        <taxon>Bacillales</taxon>
        <taxon>Bacillaceae</taxon>
        <taxon>Bacillus</taxon>
        <taxon>Bacillus cereus group</taxon>
    </lineage>
</organism>
<sequence length="57" mass="6483">MQCHGLFSVLRGKRFFQAGIQLSVKGLLYKNTEFKQQAVLMSREKKLLLMVHSKSAG</sequence>